<evidence type="ECO:0000313" key="6">
    <source>
        <dbReference type="EMBL" id="CAI2799276.1"/>
    </source>
</evidence>
<dbReference type="Pfam" id="PF00126">
    <property type="entry name" value="HTH_1"/>
    <property type="match status" value="1"/>
</dbReference>
<dbReference type="EMBL" id="AM181176">
    <property type="protein sequence ID" value="CAY52155.1"/>
    <property type="molecule type" value="Genomic_DNA"/>
</dbReference>
<dbReference type="GO" id="GO:0043565">
    <property type="term" value="F:sequence-specific DNA binding"/>
    <property type="evidence" value="ECO:0007669"/>
    <property type="project" value="TreeGrafter"/>
</dbReference>
<dbReference type="PROSITE" id="PS50931">
    <property type="entry name" value="HTH_LYSR"/>
    <property type="match status" value="1"/>
</dbReference>
<keyword evidence="4" id="KW-0804">Transcription</keyword>
<dbReference type="SUPFAM" id="SSF46785">
    <property type="entry name" value="Winged helix' DNA-binding domain"/>
    <property type="match status" value="1"/>
</dbReference>
<dbReference type="PANTHER" id="PTHR30537">
    <property type="entry name" value="HTH-TYPE TRANSCRIPTIONAL REGULATOR"/>
    <property type="match status" value="1"/>
</dbReference>
<dbReference type="Gene3D" id="3.40.190.10">
    <property type="entry name" value="Periplasmic binding protein-like II"/>
    <property type="match status" value="2"/>
</dbReference>
<dbReference type="InterPro" id="IPR000847">
    <property type="entry name" value="LysR_HTH_N"/>
</dbReference>
<dbReference type="GO" id="GO:0006351">
    <property type="term" value="P:DNA-templated transcription"/>
    <property type="evidence" value="ECO:0007669"/>
    <property type="project" value="TreeGrafter"/>
</dbReference>
<dbReference type="InterPro" id="IPR036388">
    <property type="entry name" value="WH-like_DNA-bd_sf"/>
</dbReference>
<dbReference type="SUPFAM" id="SSF53850">
    <property type="entry name" value="Periplasmic binding protein-like II"/>
    <property type="match status" value="1"/>
</dbReference>
<protein>
    <submittedName>
        <fullName evidence="6 7">LysR-family transcriptional regulator</fullName>
    </submittedName>
</protein>
<evidence type="ECO:0000256" key="4">
    <source>
        <dbReference type="ARBA" id="ARBA00023163"/>
    </source>
</evidence>
<dbReference type="Pfam" id="PF03466">
    <property type="entry name" value="LysR_substrate"/>
    <property type="match status" value="1"/>
</dbReference>
<evidence type="ECO:0000256" key="3">
    <source>
        <dbReference type="ARBA" id="ARBA00023125"/>
    </source>
</evidence>
<dbReference type="HOGENOM" id="CLU_039613_37_0_6"/>
<accession>C3K1T6</accession>
<name>C3K1T6_PSEFS</name>
<keyword evidence="3" id="KW-0238">DNA-binding</keyword>
<dbReference type="FunFam" id="1.10.10.10:FF:000001">
    <property type="entry name" value="LysR family transcriptional regulator"/>
    <property type="match status" value="1"/>
</dbReference>
<evidence type="ECO:0000313" key="7">
    <source>
        <dbReference type="EMBL" id="CAY52155.1"/>
    </source>
</evidence>
<dbReference type="EMBL" id="OV986001">
    <property type="protein sequence ID" value="CAI2799276.1"/>
    <property type="molecule type" value="Genomic_DNA"/>
</dbReference>
<dbReference type="InterPro" id="IPR005119">
    <property type="entry name" value="LysR_subst-bd"/>
</dbReference>
<dbReference type="eggNOG" id="COG0583">
    <property type="taxonomic scope" value="Bacteria"/>
</dbReference>
<dbReference type="PANTHER" id="PTHR30537:SF26">
    <property type="entry name" value="GLYCINE CLEAVAGE SYSTEM TRANSCRIPTIONAL ACTIVATOR"/>
    <property type="match status" value="1"/>
</dbReference>
<gene>
    <name evidence="7" type="ordered locus">PFLU_5129</name>
</gene>
<dbReference type="AlphaFoldDB" id="C3K1T6"/>
<dbReference type="KEGG" id="pfs:PFLU_5129"/>
<evidence type="ECO:0000256" key="1">
    <source>
        <dbReference type="ARBA" id="ARBA00009437"/>
    </source>
</evidence>
<dbReference type="GO" id="GO:0003700">
    <property type="term" value="F:DNA-binding transcription factor activity"/>
    <property type="evidence" value="ECO:0007669"/>
    <property type="project" value="InterPro"/>
</dbReference>
<dbReference type="InterPro" id="IPR058163">
    <property type="entry name" value="LysR-type_TF_proteobact-type"/>
</dbReference>
<reference evidence="6" key="2">
    <citation type="submission" date="2023-10" db="EMBL/GenBank/DDBJ databases">
        <authorList>
            <person name="Fortmann-Grote C."/>
        </authorList>
    </citation>
    <scope>NUCLEOTIDE SEQUENCE</scope>
    <source>
        <strain evidence="6">SBW25</strain>
    </source>
</reference>
<sequence>MGSCKALPVIPYYSAPHSPRRFIVLPGSINGLYHCHKRPLGKGSFRFGMNCMISKRLTPSMTALQCFEAAARHLSFTRAAEELHLTQSAVSKQVAQLEEMLCHNLFERVRQRLYLSPAGSLYLAEVHKILTQVDISSRYILTYGGETEVLRIATQPTFGDRWLVPKLKDFAAKHPNIHLDVRNELEPFDVLQAKADIAFFFGQGSWPGATCIELFREAVVPVCAPGFVPEGSDASSRHTLLQCTSRPEAWHEWFLEQGLHSQNSYHGPRFDTFYMCIRAAQSGYGVALVPQYLVAEELAQGSLMIPWDYAMPSSGAHFIAHAEHAGEIPKVNAFLNWMVEYTQAHPDF</sequence>
<reference evidence="7" key="1">
    <citation type="journal article" date="2009" name="Genome Biol.">
        <title>Genomic and genetic analyses of diversity and plant interactions of Pseudomonas fluorescens.</title>
        <authorList>
            <person name="Silby M.W."/>
            <person name="Cerdeno-Tarraga A.M."/>
            <person name="Vernikos G.S."/>
            <person name="Giddens S.R."/>
            <person name="Jackson R.W."/>
            <person name="Preston G.M."/>
            <person name="Zhang X.X."/>
            <person name="Moon C.D."/>
            <person name="Gehrig S.M."/>
            <person name="Godfrey S.A."/>
            <person name="Knight C.G."/>
            <person name="Malone J.G."/>
            <person name="Robinson Z."/>
            <person name="Spiers A.J."/>
            <person name="Harris S."/>
            <person name="Challis G.L."/>
            <person name="Yaxley A.M."/>
            <person name="Harris D."/>
            <person name="Seeger K."/>
            <person name="Murphy L."/>
            <person name="Rutter S."/>
            <person name="Squares R."/>
            <person name="Quail M.A."/>
            <person name="Saunders E."/>
            <person name="Mavromatis K."/>
            <person name="Brettin T.S."/>
            <person name="Bentley S.D."/>
            <person name="Hothersall J."/>
            <person name="Stephens E."/>
            <person name="Thomas C.M."/>
            <person name="Parkhill J."/>
            <person name="Levy S.B."/>
            <person name="Rainey P.B."/>
            <person name="Thomson N.R."/>
        </authorList>
    </citation>
    <scope>NUCLEOTIDE SEQUENCE [LARGE SCALE GENOMIC DNA]</scope>
    <source>
        <strain evidence="7">SBW25</strain>
    </source>
</reference>
<evidence type="ECO:0000256" key="2">
    <source>
        <dbReference type="ARBA" id="ARBA00023015"/>
    </source>
</evidence>
<dbReference type="Proteomes" id="UP001152918">
    <property type="component" value="Chromosome"/>
</dbReference>
<dbReference type="PRINTS" id="PR00039">
    <property type="entry name" value="HTHLYSR"/>
</dbReference>
<evidence type="ECO:0000259" key="5">
    <source>
        <dbReference type="PROSITE" id="PS50931"/>
    </source>
</evidence>
<dbReference type="Gene3D" id="1.10.10.10">
    <property type="entry name" value="Winged helix-like DNA-binding domain superfamily/Winged helix DNA-binding domain"/>
    <property type="match status" value="1"/>
</dbReference>
<dbReference type="InterPro" id="IPR036390">
    <property type="entry name" value="WH_DNA-bd_sf"/>
</dbReference>
<proteinExistence type="inferred from homology"/>
<keyword evidence="2" id="KW-0805">Transcription regulation</keyword>
<organism evidence="7">
    <name type="scientific">Pseudomonas fluorescens (strain SBW25)</name>
    <dbReference type="NCBI Taxonomy" id="216595"/>
    <lineage>
        <taxon>Bacteria</taxon>
        <taxon>Pseudomonadati</taxon>
        <taxon>Pseudomonadota</taxon>
        <taxon>Gammaproteobacteria</taxon>
        <taxon>Pseudomonadales</taxon>
        <taxon>Pseudomonadaceae</taxon>
        <taxon>Pseudomonas</taxon>
    </lineage>
</organism>
<comment type="similarity">
    <text evidence="1">Belongs to the LysR transcriptional regulatory family.</text>
</comment>
<feature type="domain" description="HTH lysR-type" evidence="5">
    <location>
        <begin position="59"/>
        <end position="116"/>
    </location>
</feature>
<dbReference type="FunFam" id="3.40.190.10:FF:000017">
    <property type="entry name" value="Glycine cleavage system transcriptional activator"/>
    <property type="match status" value="1"/>
</dbReference>